<feature type="chain" id="PRO_5043369937" description="DUF5110 domain-containing protein" evidence="3">
    <location>
        <begin position="32"/>
        <end position="872"/>
    </location>
</feature>
<dbReference type="KEGG" id="xak:KIMC2_13330"/>
<proteinExistence type="inferred from homology"/>
<dbReference type="InterPro" id="IPR051816">
    <property type="entry name" value="Glycosyl_Hydrolase_31"/>
</dbReference>
<organism evidence="8 9">
    <name type="scientific">Xylocopilactobacillus apis</name>
    <dbReference type="NCBI Taxonomy" id="2932183"/>
    <lineage>
        <taxon>Bacteria</taxon>
        <taxon>Bacillati</taxon>
        <taxon>Bacillota</taxon>
        <taxon>Bacilli</taxon>
        <taxon>Lactobacillales</taxon>
        <taxon>Lactobacillaceae</taxon>
        <taxon>Xylocopilactobacillus</taxon>
    </lineage>
</organism>
<dbReference type="InterPro" id="IPR017853">
    <property type="entry name" value="GH"/>
</dbReference>
<feature type="domain" description="Glycosyl hydrolase family 31 C-terminal" evidence="7">
    <location>
        <begin position="623"/>
        <end position="720"/>
    </location>
</feature>
<evidence type="ECO:0000256" key="3">
    <source>
        <dbReference type="SAM" id="SignalP"/>
    </source>
</evidence>
<dbReference type="Proteomes" id="UP001321804">
    <property type="component" value="Chromosome"/>
</dbReference>
<feature type="domain" description="Glycoside hydrolase family 31 N-terminal" evidence="5">
    <location>
        <begin position="88"/>
        <end position="229"/>
    </location>
</feature>
<reference evidence="8 9" key="1">
    <citation type="journal article" date="2023" name="Microbiol. Spectr.">
        <title>Symbiosis of Carpenter Bees with Uncharacterized Lactic Acid Bacteria Showing NAD Auxotrophy.</title>
        <authorList>
            <person name="Kawasaki S."/>
            <person name="Ozawa K."/>
            <person name="Mori T."/>
            <person name="Yamamoto A."/>
            <person name="Ito M."/>
            <person name="Ohkuma M."/>
            <person name="Sakamoto M."/>
            <person name="Matsutani M."/>
        </authorList>
    </citation>
    <scope>NUCLEOTIDE SEQUENCE [LARGE SCALE GENOMIC DNA]</scope>
    <source>
        <strain evidence="8 9">KimC2</strain>
    </source>
</reference>
<dbReference type="GO" id="GO:0030246">
    <property type="term" value="F:carbohydrate binding"/>
    <property type="evidence" value="ECO:0007669"/>
    <property type="project" value="InterPro"/>
</dbReference>
<dbReference type="Gene3D" id="2.60.40.1760">
    <property type="entry name" value="glycosyl hydrolase (family 31)"/>
    <property type="match status" value="1"/>
</dbReference>
<dbReference type="Pfam" id="PF17137">
    <property type="entry name" value="DUF5110"/>
    <property type="match status" value="1"/>
</dbReference>
<dbReference type="Pfam" id="PF01055">
    <property type="entry name" value="Glyco_hydro_31_2nd"/>
    <property type="match status" value="1"/>
</dbReference>
<dbReference type="GO" id="GO:0005975">
    <property type="term" value="P:carbohydrate metabolic process"/>
    <property type="evidence" value="ECO:0007669"/>
    <property type="project" value="InterPro"/>
</dbReference>
<name>A0AAU9D2P8_9LACO</name>
<evidence type="ECO:0000259" key="4">
    <source>
        <dbReference type="Pfam" id="PF01055"/>
    </source>
</evidence>
<evidence type="ECO:0000313" key="8">
    <source>
        <dbReference type="EMBL" id="BDR56771.1"/>
    </source>
</evidence>
<feature type="signal peptide" evidence="3">
    <location>
        <begin position="1"/>
        <end position="31"/>
    </location>
</feature>
<dbReference type="GO" id="GO:0004553">
    <property type="term" value="F:hydrolase activity, hydrolyzing O-glycosyl compounds"/>
    <property type="evidence" value="ECO:0007669"/>
    <property type="project" value="InterPro"/>
</dbReference>
<dbReference type="PANTHER" id="PTHR43863">
    <property type="entry name" value="HYDROLASE, PUTATIVE (AFU_ORTHOLOGUE AFUA_1G03140)-RELATED"/>
    <property type="match status" value="1"/>
</dbReference>
<evidence type="ECO:0008006" key="10">
    <source>
        <dbReference type="Google" id="ProtNLM"/>
    </source>
</evidence>
<feature type="domain" description="DUF5110" evidence="6">
    <location>
        <begin position="739"/>
        <end position="805"/>
    </location>
</feature>
<keyword evidence="3" id="KW-0732">Signal</keyword>
<dbReference type="InterPro" id="IPR048395">
    <property type="entry name" value="Glyco_hydro_31_C"/>
</dbReference>
<evidence type="ECO:0000256" key="2">
    <source>
        <dbReference type="RuleBase" id="RU361185"/>
    </source>
</evidence>
<comment type="similarity">
    <text evidence="1 2">Belongs to the glycosyl hydrolase 31 family.</text>
</comment>
<dbReference type="AlphaFoldDB" id="A0AAU9D2P8"/>
<protein>
    <recommendedName>
        <fullName evidence="10">DUF5110 domain-containing protein</fullName>
    </recommendedName>
</protein>
<dbReference type="InterPro" id="IPR033403">
    <property type="entry name" value="DUF5110"/>
</dbReference>
<dbReference type="InterPro" id="IPR000322">
    <property type="entry name" value="Glyco_hydro_31_TIM"/>
</dbReference>
<dbReference type="InterPro" id="IPR013780">
    <property type="entry name" value="Glyco_hydro_b"/>
</dbReference>
<keyword evidence="9" id="KW-1185">Reference proteome</keyword>
<dbReference type="CDD" id="cd14752">
    <property type="entry name" value="GH31_N"/>
    <property type="match status" value="1"/>
</dbReference>
<sequence>MKKRFILRFAVAMGAAALAIGTNMSISKAQAASESSVTVNLPDDYKEEISFVKEDIPHVIWYKGSKPSNKPTVMKNSSASSGGDQTVATGNINKDKVPNFITKKSTIKFDVTENDKSYKLQTKKVTLKVNKKKGSIEFYKRGEKKPIFTQNAPFIEDSNVVTSLKVTNDAAKYFGGGMQNGSYDHTGNVIKIENLNDWLDRGVSSPTPFVWSNVGFGVLNNTYTKGQYDFQDPTNVIFSFLDSKADNYYIIASKPQKILKSYFSLTGKPLLLPKFAWYPAHLNAYNRDTWIEVTADSAGARKFEDGKYYKEYQPINPKSFNVNRPDKIKVNGEYFVPSIRRGTGEVTFVKDSAGNYHTRKESLNGEKDNYQFSARQIIDRYKKNNTPLGWFLPNDGYGAGYGQTKSLDKNIDNLREFSEFAAKNGVKTGLWTQENLHPKNPKKPKADERDFKKEVQKAHVAAIKTDVAWVGDGYQAGIGALRDAAHYMVKYGNNERPFALTVDGWAGTQKYGAVWTGDQTGGTWENIGYQIPTYIGSSLSGLSNVGADIDGIYEGGKPIIQTRDLQWKSFTPIQLNMDGWGSENKTPFTFGGRYADINRFYLKLKSQLLPYMYSAAYRNTFEGIPLLKPVVYNSDLKIAKRPDLTHEFLIGDDILVAPIYKDTQVDVNGNDVRHNIYLPGKSTTWIDYFTGKEYAGNQVVNHFAAPLWKTPVFIRKGAIIPENNPNNNPSEIDQTTQYVNIYPDKKSSSTVVYDDDGVSEDYLKDDYVKTKIDSSQESGSTVINISKTKGNFEGFVPNKKTVIRLKINQAPKKVLVNGKELAASSYKFEAKHQIQTFSNDRELSNIFDGSWLTINIPIRNVKTTELKVEVVQ</sequence>
<keyword evidence="2" id="KW-0378">Hydrolase</keyword>
<dbReference type="InterPro" id="IPR011013">
    <property type="entry name" value="Gal_mutarotase_sf_dom"/>
</dbReference>
<keyword evidence="2" id="KW-0326">Glycosidase</keyword>
<dbReference type="PANTHER" id="PTHR43863:SF2">
    <property type="entry name" value="MALTASE-GLUCOAMYLASE"/>
    <property type="match status" value="1"/>
</dbReference>
<dbReference type="SUPFAM" id="SSF74650">
    <property type="entry name" value="Galactose mutarotase-like"/>
    <property type="match status" value="1"/>
</dbReference>
<dbReference type="Pfam" id="PF21365">
    <property type="entry name" value="Glyco_hydro_31_3rd"/>
    <property type="match status" value="1"/>
</dbReference>
<dbReference type="Gene3D" id="2.60.40.1180">
    <property type="entry name" value="Golgi alpha-mannosidase II"/>
    <property type="match status" value="2"/>
</dbReference>
<feature type="domain" description="Glycoside hydrolase family 31 TIM barrel" evidence="4">
    <location>
        <begin position="476"/>
        <end position="615"/>
    </location>
</feature>
<dbReference type="SUPFAM" id="SSF51011">
    <property type="entry name" value="Glycosyl hydrolase domain"/>
    <property type="match status" value="1"/>
</dbReference>
<evidence type="ECO:0000256" key="1">
    <source>
        <dbReference type="ARBA" id="ARBA00007806"/>
    </source>
</evidence>
<evidence type="ECO:0000259" key="5">
    <source>
        <dbReference type="Pfam" id="PF13802"/>
    </source>
</evidence>
<dbReference type="EMBL" id="AP026801">
    <property type="protein sequence ID" value="BDR56771.1"/>
    <property type="molecule type" value="Genomic_DNA"/>
</dbReference>
<dbReference type="Pfam" id="PF13802">
    <property type="entry name" value="Gal_mutarotas_2"/>
    <property type="match status" value="1"/>
</dbReference>
<gene>
    <name evidence="8" type="ORF">KIMC2_13330</name>
</gene>
<dbReference type="SUPFAM" id="SSF51445">
    <property type="entry name" value="(Trans)glycosidases"/>
    <property type="match status" value="1"/>
</dbReference>
<dbReference type="InterPro" id="IPR025887">
    <property type="entry name" value="Glyco_hydro_31_N_dom"/>
</dbReference>
<dbReference type="Gene3D" id="3.20.20.80">
    <property type="entry name" value="Glycosidases"/>
    <property type="match status" value="1"/>
</dbReference>
<evidence type="ECO:0000313" key="9">
    <source>
        <dbReference type="Proteomes" id="UP001321804"/>
    </source>
</evidence>
<evidence type="ECO:0000259" key="7">
    <source>
        <dbReference type="Pfam" id="PF21365"/>
    </source>
</evidence>
<evidence type="ECO:0000259" key="6">
    <source>
        <dbReference type="Pfam" id="PF17137"/>
    </source>
</evidence>
<accession>A0AAU9D2P8</accession>